<dbReference type="GO" id="GO:0016791">
    <property type="term" value="F:phosphatase activity"/>
    <property type="evidence" value="ECO:0007669"/>
    <property type="project" value="TreeGrafter"/>
</dbReference>
<dbReference type="OrthoDB" id="9810101at2"/>
<dbReference type="InterPro" id="IPR023214">
    <property type="entry name" value="HAD_sf"/>
</dbReference>
<dbReference type="RefSeq" id="WP_091488580.1">
    <property type="nucleotide sequence ID" value="NZ_BJUX01000017.1"/>
</dbReference>
<dbReference type="InterPro" id="IPR036412">
    <property type="entry name" value="HAD-like_sf"/>
</dbReference>
<dbReference type="STRING" id="426703.SAMN04488100_1205"/>
<evidence type="ECO:0000313" key="2">
    <source>
        <dbReference type="EMBL" id="SEM00869.1"/>
    </source>
</evidence>
<dbReference type="Pfam" id="PF08282">
    <property type="entry name" value="Hydrolase_3"/>
    <property type="match status" value="1"/>
</dbReference>
<reference evidence="2 3" key="1">
    <citation type="submission" date="2016-10" db="EMBL/GenBank/DDBJ databases">
        <authorList>
            <person name="de Groot N.N."/>
        </authorList>
    </citation>
    <scope>NUCLEOTIDE SEQUENCE [LARGE SCALE GENOMIC DNA]</scope>
    <source>
        <strain evidence="2 3">DSM 19182</strain>
    </source>
</reference>
<dbReference type="NCBIfam" id="TIGR01484">
    <property type="entry name" value="HAD-SF-IIB"/>
    <property type="match status" value="1"/>
</dbReference>
<dbReference type="AlphaFoldDB" id="A0A1H7UVW4"/>
<dbReference type="SUPFAM" id="SSF56784">
    <property type="entry name" value="HAD-like"/>
    <property type="match status" value="1"/>
</dbReference>
<proteinExistence type="predicted"/>
<evidence type="ECO:0000313" key="3">
    <source>
        <dbReference type="Proteomes" id="UP000198548"/>
    </source>
</evidence>
<dbReference type="SFLD" id="SFLDS00003">
    <property type="entry name" value="Haloacid_Dehalogenase"/>
    <property type="match status" value="1"/>
</dbReference>
<reference evidence="1 4" key="2">
    <citation type="submission" date="2019-07" db="EMBL/GenBank/DDBJ databases">
        <title>Whole genome shotgun sequence of Alkalibacterium putridalgicola NBRC 103243.</title>
        <authorList>
            <person name="Hosoyama A."/>
            <person name="Uohara A."/>
            <person name="Ohji S."/>
            <person name="Ichikawa N."/>
        </authorList>
    </citation>
    <scope>NUCLEOTIDE SEQUENCE [LARGE SCALE GENOMIC DNA]</scope>
    <source>
        <strain evidence="1 4">NBRC 103243</strain>
    </source>
</reference>
<dbReference type="GO" id="GO:0000287">
    <property type="term" value="F:magnesium ion binding"/>
    <property type="evidence" value="ECO:0007669"/>
    <property type="project" value="TreeGrafter"/>
</dbReference>
<keyword evidence="4" id="KW-1185">Reference proteome</keyword>
<dbReference type="Proteomes" id="UP000321425">
    <property type="component" value="Unassembled WGS sequence"/>
</dbReference>
<dbReference type="SFLD" id="SFLDG01140">
    <property type="entry name" value="C2.B:_Phosphomannomutase_and_P"/>
    <property type="match status" value="1"/>
</dbReference>
<sequence>MESHYIFLDVDGTLVTYTNELPESAVRAIKAAQANGHKVFTVTGRSKAEMYKKILDIGFNGYIGGNGSYIESNNNVIAEKKLSAKDTRMIVDWLYENNLEFYLESNAGLFASERFEEEAERPIQLYSAKKGQEQTDHLKVKDVFPDMIFGELPYRDDINKISFILNSYEDYLKAKHLFSEFKVGTWGGAGETALFGDIALNNIDKRTAITELLDYLGESEKNTIAFGDAAVDIPMLEVCGTGIAMGNGSREIKEMADHVTDDVANDGLYNAFRHLKLI</sequence>
<dbReference type="Proteomes" id="UP000198548">
    <property type="component" value="Unassembled WGS sequence"/>
</dbReference>
<evidence type="ECO:0000313" key="1">
    <source>
        <dbReference type="EMBL" id="GEK89529.1"/>
    </source>
</evidence>
<dbReference type="InterPro" id="IPR000150">
    <property type="entry name" value="Cof"/>
</dbReference>
<dbReference type="GO" id="GO:0005829">
    <property type="term" value="C:cytosol"/>
    <property type="evidence" value="ECO:0007669"/>
    <property type="project" value="TreeGrafter"/>
</dbReference>
<evidence type="ECO:0000313" key="4">
    <source>
        <dbReference type="Proteomes" id="UP000321425"/>
    </source>
</evidence>
<dbReference type="EMBL" id="BJUX01000017">
    <property type="protein sequence ID" value="GEK89529.1"/>
    <property type="molecule type" value="Genomic_DNA"/>
</dbReference>
<gene>
    <name evidence="1" type="ORF">APU01nite_15680</name>
    <name evidence="2" type="ORF">SAMN04488100_1205</name>
</gene>
<dbReference type="PROSITE" id="PS01228">
    <property type="entry name" value="COF_1"/>
    <property type="match status" value="1"/>
</dbReference>
<dbReference type="PANTHER" id="PTHR10000">
    <property type="entry name" value="PHOSPHOSERINE PHOSPHATASE"/>
    <property type="match status" value="1"/>
</dbReference>
<dbReference type="Gene3D" id="3.40.50.1000">
    <property type="entry name" value="HAD superfamily/HAD-like"/>
    <property type="match status" value="1"/>
</dbReference>
<name>A0A1H7UVW4_9LACT</name>
<protein>
    <submittedName>
        <fullName evidence="1">Haloacid dehalogenase</fullName>
    </submittedName>
</protein>
<organism evidence="2 3">
    <name type="scientific">Alkalibacterium putridalgicola</name>
    <dbReference type="NCBI Taxonomy" id="426703"/>
    <lineage>
        <taxon>Bacteria</taxon>
        <taxon>Bacillati</taxon>
        <taxon>Bacillota</taxon>
        <taxon>Bacilli</taxon>
        <taxon>Lactobacillales</taxon>
        <taxon>Carnobacteriaceae</taxon>
        <taxon>Alkalibacterium</taxon>
    </lineage>
</organism>
<dbReference type="EMBL" id="FOBL01000020">
    <property type="protein sequence ID" value="SEM00869.1"/>
    <property type="molecule type" value="Genomic_DNA"/>
</dbReference>
<dbReference type="InterPro" id="IPR006379">
    <property type="entry name" value="HAD-SF_hydro_IIB"/>
</dbReference>
<dbReference type="PANTHER" id="PTHR10000:SF25">
    <property type="entry name" value="PHOSPHATASE YKRA-RELATED"/>
    <property type="match status" value="1"/>
</dbReference>
<accession>A0A1H7UVW4</accession>
<dbReference type="Gene3D" id="3.30.1240.10">
    <property type="match status" value="1"/>
</dbReference>
<dbReference type="NCBIfam" id="TIGR00099">
    <property type="entry name" value="Cof-subfamily"/>
    <property type="match status" value="1"/>
</dbReference>